<name>A0A4E0R6K1_FASHE</name>
<protein>
    <submittedName>
        <fullName evidence="1">Uncharacterized protein</fullName>
    </submittedName>
</protein>
<sequence>MQISAHKEQGWSEKPRPSTIIIPVGPTVPSLFDLEDYYRSINSDKFRITFLRIVQPRTTDFSLDMCLSVVPSVVATNITIDKHHLADERRLCLDFVHHARLHGFKAKCVIYVDSHPGLAVIQAARQFDGDCLLLWAPEHLSRFSQTARDLYKYMIKHSPIPVTILPGTRNSV</sequence>
<evidence type="ECO:0000313" key="2">
    <source>
        <dbReference type="Proteomes" id="UP000230066"/>
    </source>
</evidence>
<reference evidence="1" key="1">
    <citation type="submission" date="2019-03" db="EMBL/GenBank/DDBJ databases">
        <title>Improved annotation for the trematode Fasciola hepatica.</title>
        <authorList>
            <person name="Choi Y.-J."/>
            <person name="Martin J."/>
            <person name="Mitreva M."/>
        </authorList>
    </citation>
    <scope>NUCLEOTIDE SEQUENCE [LARGE SCALE GENOMIC DNA]</scope>
</reference>
<dbReference type="EMBL" id="JXXN02003758">
    <property type="protein sequence ID" value="THD21201.1"/>
    <property type="molecule type" value="Genomic_DNA"/>
</dbReference>
<accession>A0A4E0R6K1</accession>
<dbReference type="Proteomes" id="UP000230066">
    <property type="component" value="Unassembled WGS sequence"/>
</dbReference>
<gene>
    <name evidence="1" type="ORF">D915_008001</name>
</gene>
<evidence type="ECO:0000313" key="1">
    <source>
        <dbReference type="EMBL" id="THD21201.1"/>
    </source>
</evidence>
<dbReference type="SUPFAM" id="SSF52402">
    <property type="entry name" value="Adenine nucleotide alpha hydrolases-like"/>
    <property type="match status" value="1"/>
</dbReference>
<dbReference type="AlphaFoldDB" id="A0A4E0R6K1"/>
<comment type="caution">
    <text evidence="1">The sequence shown here is derived from an EMBL/GenBank/DDBJ whole genome shotgun (WGS) entry which is preliminary data.</text>
</comment>
<keyword evidence="2" id="KW-1185">Reference proteome</keyword>
<organism evidence="1 2">
    <name type="scientific">Fasciola hepatica</name>
    <name type="common">Liver fluke</name>
    <dbReference type="NCBI Taxonomy" id="6192"/>
    <lineage>
        <taxon>Eukaryota</taxon>
        <taxon>Metazoa</taxon>
        <taxon>Spiralia</taxon>
        <taxon>Lophotrochozoa</taxon>
        <taxon>Platyhelminthes</taxon>
        <taxon>Trematoda</taxon>
        <taxon>Digenea</taxon>
        <taxon>Plagiorchiida</taxon>
        <taxon>Echinostomata</taxon>
        <taxon>Echinostomatoidea</taxon>
        <taxon>Fasciolidae</taxon>
        <taxon>Fasciola</taxon>
    </lineage>
</organism>
<proteinExistence type="predicted"/>